<organism evidence="1 2">
    <name type="scientific">Acetobacter persici</name>
    <dbReference type="NCBI Taxonomy" id="1076596"/>
    <lineage>
        <taxon>Bacteria</taxon>
        <taxon>Pseudomonadati</taxon>
        <taxon>Pseudomonadota</taxon>
        <taxon>Alphaproteobacteria</taxon>
        <taxon>Acetobacterales</taxon>
        <taxon>Acetobacteraceae</taxon>
        <taxon>Acetobacter</taxon>
    </lineage>
</organism>
<dbReference type="Proteomes" id="UP000189055">
    <property type="component" value="Plasmid pAC1084_1"/>
</dbReference>
<sequence length="71" mass="7230">MVPASAVSAQIPQPEVTADLHSVTVRGVKMYVPTDGSAGNLDNLGIDTDFAEAVRLGEGKGGCETSVSSPQ</sequence>
<dbReference type="KEGG" id="aper:A0U91_14905"/>
<dbReference type="AlphaFoldDB" id="A0A1U9LIQ1"/>
<protein>
    <submittedName>
        <fullName evidence="1">Uncharacterized protein</fullName>
    </submittedName>
</protein>
<evidence type="ECO:0000313" key="1">
    <source>
        <dbReference type="EMBL" id="AQT06311.1"/>
    </source>
</evidence>
<keyword evidence="1" id="KW-0614">Plasmid</keyword>
<reference evidence="1 2" key="1">
    <citation type="submission" date="2016-03" db="EMBL/GenBank/DDBJ databases">
        <title>Acetic acid bacteria sequencing.</title>
        <authorList>
            <person name="Brandt J."/>
            <person name="Jakob F."/>
            <person name="Vogel R.F."/>
        </authorList>
    </citation>
    <scope>NUCLEOTIDE SEQUENCE [LARGE SCALE GENOMIC DNA]</scope>
    <source>
        <strain evidence="1 2">TMW2.1084</strain>
        <plasmid evidence="2">pac1084_1</plasmid>
    </source>
</reference>
<proteinExistence type="predicted"/>
<accession>A0A1U9LIQ1</accession>
<name>A0A1U9LIQ1_9PROT</name>
<geneLocation type="plasmid" evidence="2">
    <name>pac1084_1</name>
</geneLocation>
<gene>
    <name evidence="1" type="ORF">A0U91_14905</name>
</gene>
<dbReference type="EMBL" id="CP014688">
    <property type="protein sequence ID" value="AQT06311.1"/>
    <property type="molecule type" value="Genomic_DNA"/>
</dbReference>
<evidence type="ECO:0000313" key="2">
    <source>
        <dbReference type="Proteomes" id="UP000189055"/>
    </source>
</evidence>